<evidence type="ECO:0000256" key="14">
    <source>
        <dbReference type="SAM" id="Phobius"/>
    </source>
</evidence>
<reference evidence="17" key="1">
    <citation type="submission" date="2018-08" db="EMBL/GenBank/DDBJ databases">
        <authorList>
            <person name="Im W.T."/>
        </authorList>
    </citation>
    <scope>NUCLEOTIDE SEQUENCE [LARGE SCALE GENOMIC DNA]</scope>
    <source>
        <strain evidence="17">LA-28</strain>
    </source>
</reference>
<comment type="subcellular location">
    <subcellularLocation>
        <location evidence="2">Cell membrane</location>
        <topology evidence="2">Multi-pass membrane protein</topology>
    </subcellularLocation>
    <subcellularLocation>
        <location evidence="1">Cell membrane</location>
        <topology evidence="1">Peripheral membrane protein</topology>
    </subcellularLocation>
</comment>
<feature type="transmembrane region" description="Helical" evidence="14">
    <location>
        <begin position="743"/>
        <end position="763"/>
    </location>
</feature>
<dbReference type="PROSITE" id="PS50893">
    <property type="entry name" value="ABC_TRANSPORTER_2"/>
    <property type="match status" value="2"/>
</dbReference>
<keyword evidence="5" id="KW-1003">Cell membrane</keyword>
<evidence type="ECO:0000256" key="9">
    <source>
        <dbReference type="ARBA" id="ARBA00022741"/>
    </source>
</evidence>
<dbReference type="Proteomes" id="UP000262379">
    <property type="component" value="Unassembled WGS sequence"/>
</dbReference>
<accession>A0A371XEF2</accession>
<evidence type="ECO:0000256" key="6">
    <source>
        <dbReference type="ARBA" id="ARBA00022597"/>
    </source>
</evidence>
<dbReference type="PANTHER" id="PTHR43790:SF9">
    <property type="entry name" value="GALACTOFURANOSE TRANSPORTER ATP-BINDING PROTEIN YTFR"/>
    <property type="match status" value="1"/>
</dbReference>
<dbReference type="Pfam" id="PF02653">
    <property type="entry name" value="BPD_transp_2"/>
    <property type="match status" value="1"/>
</dbReference>
<feature type="transmembrane region" description="Helical" evidence="14">
    <location>
        <begin position="689"/>
        <end position="710"/>
    </location>
</feature>
<evidence type="ECO:0000256" key="12">
    <source>
        <dbReference type="ARBA" id="ARBA00022989"/>
    </source>
</evidence>
<feature type="domain" description="ABC transporter" evidence="15">
    <location>
        <begin position="261"/>
        <end position="502"/>
    </location>
</feature>
<keyword evidence="7 14" id="KW-0812">Transmembrane</keyword>
<name>A0A371XEF2_9HYPH</name>
<dbReference type="CDD" id="cd06579">
    <property type="entry name" value="TM_PBP1_transp_AraH_like"/>
    <property type="match status" value="1"/>
</dbReference>
<keyword evidence="6" id="KW-0762">Sugar transport</keyword>
<dbReference type="InterPro" id="IPR017871">
    <property type="entry name" value="ABC_transporter-like_CS"/>
</dbReference>
<evidence type="ECO:0000256" key="8">
    <source>
        <dbReference type="ARBA" id="ARBA00022737"/>
    </source>
</evidence>
<dbReference type="InterPro" id="IPR003593">
    <property type="entry name" value="AAA+_ATPase"/>
</dbReference>
<evidence type="ECO:0000256" key="4">
    <source>
        <dbReference type="ARBA" id="ARBA00022448"/>
    </source>
</evidence>
<dbReference type="InterPro" id="IPR001851">
    <property type="entry name" value="ABC_transp_permease"/>
</dbReference>
<keyword evidence="11" id="KW-1278">Translocase</keyword>
<feature type="transmembrane region" description="Helical" evidence="14">
    <location>
        <begin position="539"/>
        <end position="560"/>
    </location>
</feature>
<protein>
    <submittedName>
        <fullName evidence="16">ATP-binding cassette domain-containing protein</fullName>
    </submittedName>
</protein>
<dbReference type="GO" id="GO:0005886">
    <property type="term" value="C:plasma membrane"/>
    <property type="evidence" value="ECO:0007669"/>
    <property type="project" value="UniProtKB-SubCell"/>
</dbReference>
<dbReference type="EMBL" id="QURN01000007">
    <property type="protein sequence ID" value="RFC67573.1"/>
    <property type="molecule type" value="Genomic_DNA"/>
</dbReference>
<dbReference type="GO" id="GO:0016887">
    <property type="term" value="F:ATP hydrolysis activity"/>
    <property type="evidence" value="ECO:0007669"/>
    <property type="project" value="InterPro"/>
</dbReference>
<evidence type="ECO:0000256" key="5">
    <source>
        <dbReference type="ARBA" id="ARBA00022475"/>
    </source>
</evidence>
<feature type="transmembrane region" description="Helical" evidence="14">
    <location>
        <begin position="769"/>
        <end position="789"/>
    </location>
</feature>
<dbReference type="GO" id="GO:0022857">
    <property type="term" value="F:transmembrane transporter activity"/>
    <property type="evidence" value="ECO:0007669"/>
    <property type="project" value="InterPro"/>
</dbReference>
<dbReference type="Pfam" id="PF00005">
    <property type="entry name" value="ABC_tran"/>
    <property type="match status" value="2"/>
</dbReference>
<dbReference type="InterPro" id="IPR003439">
    <property type="entry name" value="ABC_transporter-like_ATP-bd"/>
</dbReference>
<dbReference type="GO" id="GO:0005524">
    <property type="term" value="F:ATP binding"/>
    <property type="evidence" value="ECO:0007669"/>
    <property type="project" value="UniProtKB-KW"/>
</dbReference>
<organism evidence="16 17">
    <name type="scientific">Mesorhizobium denitrificans</name>
    <dbReference type="NCBI Taxonomy" id="2294114"/>
    <lineage>
        <taxon>Bacteria</taxon>
        <taxon>Pseudomonadati</taxon>
        <taxon>Pseudomonadota</taxon>
        <taxon>Alphaproteobacteria</taxon>
        <taxon>Hyphomicrobiales</taxon>
        <taxon>Phyllobacteriaceae</taxon>
        <taxon>Mesorhizobium</taxon>
    </lineage>
</organism>
<evidence type="ECO:0000313" key="17">
    <source>
        <dbReference type="Proteomes" id="UP000262379"/>
    </source>
</evidence>
<comment type="similarity">
    <text evidence="3">Belongs to the ABC transporter superfamily.</text>
</comment>
<evidence type="ECO:0000256" key="13">
    <source>
        <dbReference type="ARBA" id="ARBA00023136"/>
    </source>
</evidence>
<dbReference type="CDD" id="cd03215">
    <property type="entry name" value="ABC_Carb_Monos_II"/>
    <property type="match status" value="1"/>
</dbReference>
<dbReference type="RefSeq" id="WP_116624007.1">
    <property type="nucleotide sequence ID" value="NZ_QURN01000007.1"/>
</dbReference>
<sequence>MQQEKIVGAEVPALELTDIQKSFPGVKALKRASFACRAGEVHVLVGENGAGKSTLMRIIAGVWKPDAGTIAVNGQRVEIAGPQHAQSLGIAMVYQDTRLVPDLDVSQNIWLGREPGGRLLVDRKAMDDGAREILAKLGVSLPLDVPVRDLEVAERQLVEIARALTSNPAVLILDEPTSALDAAEIQRLFAIVAELKRQGTAVIFISHRLPEVFAIADRITVLKDGEVVGTVDRDAINHEQLVAMMVGRELALAYPPRAAKVGQERLVVRDLTSPGLFRDVTFSVRAGEIVGLGGIQGNGQADVVRGLFGLLPHEGTVTLDGENAAFATPAKAIKAGFVYIPGDRHREGLFMPHSIRENISLPHLAGWAGLGRVPADREQDELRRAMSSFAIKAHSGEQAVRTLSGGNQQKVVLGRWTIGTPKVYVFEDPTRGVDVATKLEIYRRIRALADAGAAVILVASDLLELIGLSDRVLVFSDGRIVDEVAGADATEERIVGSAVDANSPDAQAGDIAANISVQSNSAAPAAAASLPARNVLGRYMAPMLLLGLIAILSFATAQFSDFFLTSRNVSNIAAQVAPLALVALGQFCVIVLGGIDLSVGPVISLVTGIVSYIAVSEGGAGVVEASAIALAAGVLTGLVNALLIVKLRIPDLIATLATYSVVFGLALIVRPSPGGLVSDTFLNVFEFSFGSVPAVAIVILVLYLAMELLLVRGRLGQRLYAVGSNAEASTVVGINIGVVRTAAYVFCGLCAAGAGLIVAARIGSGDPQAGATFTLSSVTAVVVGGVSVFGGRGTAIGVLLGAVAVGVMQNALNLMQVSAYYQYIWTGGLTLLAVAGFSLRLSARRNRR</sequence>
<evidence type="ECO:0000256" key="11">
    <source>
        <dbReference type="ARBA" id="ARBA00022967"/>
    </source>
</evidence>
<keyword evidence="12 14" id="KW-1133">Transmembrane helix</keyword>
<feature type="transmembrane region" description="Helical" evidence="14">
    <location>
        <begin position="820"/>
        <end position="839"/>
    </location>
</feature>
<dbReference type="PANTHER" id="PTHR43790">
    <property type="entry name" value="CARBOHYDRATE TRANSPORT ATP-BINDING PROTEIN MG119-RELATED"/>
    <property type="match status" value="1"/>
</dbReference>
<evidence type="ECO:0000313" key="16">
    <source>
        <dbReference type="EMBL" id="RFC67573.1"/>
    </source>
</evidence>
<dbReference type="Gene3D" id="3.40.50.300">
    <property type="entry name" value="P-loop containing nucleotide triphosphate hydrolases"/>
    <property type="match status" value="2"/>
</dbReference>
<evidence type="ECO:0000256" key="10">
    <source>
        <dbReference type="ARBA" id="ARBA00022840"/>
    </source>
</evidence>
<feature type="transmembrane region" description="Helical" evidence="14">
    <location>
        <begin position="627"/>
        <end position="645"/>
    </location>
</feature>
<feature type="transmembrane region" description="Helical" evidence="14">
    <location>
        <begin position="652"/>
        <end position="669"/>
    </location>
</feature>
<keyword evidence="4" id="KW-0813">Transport</keyword>
<dbReference type="CDD" id="cd03216">
    <property type="entry name" value="ABC_Carb_Monos_I"/>
    <property type="match status" value="1"/>
</dbReference>
<keyword evidence="10 16" id="KW-0067">ATP-binding</keyword>
<dbReference type="SMART" id="SM00382">
    <property type="entry name" value="AAA"/>
    <property type="match status" value="1"/>
</dbReference>
<dbReference type="FunFam" id="3.40.50.300:FF:000127">
    <property type="entry name" value="Ribose import ATP-binding protein RbsA"/>
    <property type="match status" value="1"/>
</dbReference>
<keyword evidence="8" id="KW-0677">Repeat</keyword>
<feature type="transmembrane region" description="Helical" evidence="14">
    <location>
        <begin position="572"/>
        <end position="592"/>
    </location>
</feature>
<dbReference type="InterPro" id="IPR027417">
    <property type="entry name" value="P-loop_NTPase"/>
</dbReference>
<evidence type="ECO:0000256" key="3">
    <source>
        <dbReference type="ARBA" id="ARBA00005417"/>
    </source>
</evidence>
<dbReference type="AlphaFoldDB" id="A0A371XEF2"/>
<keyword evidence="9" id="KW-0547">Nucleotide-binding</keyword>
<evidence type="ECO:0000259" key="15">
    <source>
        <dbReference type="PROSITE" id="PS50893"/>
    </source>
</evidence>
<feature type="transmembrane region" description="Helical" evidence="14">
    <location>
        <begin position="796"/>
        <end position="814"/>
    </location>
</feature>
<comment type="caution">
    <text evidence="16">The sequence shown here is derived from an EMBL/GenBank/DDBJ whole genome shotgun (WGS) entry which is preliminary data.</text>
</comment>
<proteinExistence type="inferred from homology"/>
<keyword evidence="13 14" id="KW-0472">Membrane</keyword>
<evidence type="ECO:0000256" key="2">
    <source>
        <dbReference type="ARBA" id="ARBA00004651"/>
    </source>
</evidence>
<dbReference type="InterPro" id="IPR050107">
    <property type="entry name" value="ABC_carbohydrate_import_ATPase"/>
</dbReference>
<dbReference type="PROSITE" id="PS00211">
    <property type="entry name" value="ABC_TRANSPORTER_1"/>
    <property type="match status" value="1"/>
</dbReference>
<keyword evidence="17" id="KW-1185">Reference proteome</keyword>
<gene>
    <name evidence="16" type="ORF">DY251_11350</name>
</gene>
<dbReference type="SUPFAM" id="SSF52540">
    <property type="entry name" value="P-loop containing nucleoside triphosphate hydrolases"/>
    <property type="match status" value="2"/>
</dbReference>
<evidence type="ECO:0000256" key="7">
    <source>
        <dbReference type="ARBA" id="ARBA00022692"/>
    </source>
</evidence>
<evidence type="ECO:0000256" key="1">
    <source>
        <dbReference type="ARBA" id="ARBA00004202"/>
    </source>
</evidence>
<feature type="domain" description="ABC transporter" evidence="15">
    <location>
        <begin position="14"/>
        <end position="249"/>
    </location>
</feature>
<feature type="transmembrane region" description="Helical" evidence="14">
    <location>
        <begin position="599"/>
        <end position="615"/>
    </location>
</feature>